<dbReference type="EMBL" id="QLMA01000001">
    <property type="protein sequence ID" value="RAJ87829.1"/>
    <property type="molecule type" value="Genomic_DNA"/>
</dbReference>
<evidence type="ECO:0000256" key="6">
    <source>
        <dbReference type="ARBA" id="ARBA00023237"/>
    </source>
</evidence>
<dbReference type="InterPro" id="IPR008969">
    <property type="entry name" value="CarboxyPept-like_regulatory"/>
</dbReference>
<dbReference type="Pfam" id="PF07715">
    <property type="entry name" value="Plug"/>
    <property type="match status" value="1"/>
</dbReference>
<sequence>MPGGGTSTPRQQQNLPAKQVTASVYVSFKSRNETIKSMKFHLQFLSRLPIVMKITLSQICLVFLFTGVTYANTSEGQTVLEKTVTVNAGANNLGNLLNSLEKTVPVKFVYSRDFVPVDKQVNVESKQWTLSVLLNKLLQPEGITYELSNGMIVLIQKKNDTETNKITTAATRAIPVRGRVSDASGNPLPGVAVMLKGTNKGAVSDPNGEYQFEVPDANGIIVFKLMGYISQEMSVAAASANIILAPNTTNINEVVVVGYGTQKKVSVTGAIASVGTKELLQTPSSNLSNSLVGRLPGLIATNTSGKPGSGSSISIRGKSTFGNNDALIVVDGVVRPFDQLDPNEVESVTILKDAAAAAVYGARAANGVILVTTRRGHTGKPRFNYSGYEGLQMPTRYPKLMSAYEYAQTNNAARINAGQDPNNPQYAPQFYTAAQLEDFKNGKVGTDWYAASFKKNSLQSQHNLTVDGGSENIKYFFSAGYLNQQGMYDNISYTRYSFRSNVDARINKRLTLSVDVDGRLGKNTSPEFTDATIFSHVIREKPIFNAYNPDGSPKNTTGEHPIEEINSKGYMRNELASFFGTISFKHELDFITKGLNVTGRMNYNRNTNFKKEFDVPYTMYDLDANGNVILTKTVGKNLTKTELTQGMEQNGGTTLNLALNYSRDFGKHHIGGLLLYEQYTSRADTFSAYRTNFPSNLVDELGAGGAIDKNNDGSAAETGRLSYVGRINYDFNTKYLAEFSFRYDGSENFPPGRRFGFFPAASLGWRISEESFFKNASSLHFIDNLKVRGSYGLLGNDRIGPFQYNQYYSFDKPAVFDGKVDQSIVYGVYPNPNVTWEKARTTDIGIEGAMFNGKLGFEADYFYKRTSDILRQRTLSIPGTFGRTLPDENYAVVDNTGFEVSLSTTGNIGKLNYFIKANGSYAHNTVIVLDEADNTPFYLKRKGKPIDYVTGLVSDGLFQSNKDVYSNPMQFVKNVAKPGDIKYRDLNGDGVIDDYDNTVLSYNGTTPKVILGLYMSANWYNFDLGLLFQGAFMSNIMLTGTGRNMFDTGGNSNSFAYLLDYWSPTNTNAKYPRAYLDKESNNDRDSDFWLKKTGYVRLKSFELGYTFPKNLIRNIERLRIYASGLNVFTIDQFKLFDPESTAGKGAYYPQQKSFNLGVNLTF</sequence>
<keyword evidence="3 7" id="KW-1134">Transmembrane beta strand</keyword>
<dbReference type="NCBIfam" id="TIGR04057">
    <property type="entry name" value="SusC_RagA_signa"/>
    <property type="match status" value="1"/>
</dbReference>
<dbReference type="GO" id="GO:0009279">
    <property type="term" value="C:cell outer membrane"/>
    <property type="evidence" value="ECO:0007669"/>
    <property type="project" value="UniProtKB-SubCell"/>
</dbReference>
<feature type="domain" description="TonB-dependent receptor plug" evidence="8">
    <location>
        <begin position="264"/>
        <end position="368"/>
    </location>
</feature>
<dbReference type="AlphaFoldDB" id="A0A327WC98"/>
<evidence type="ECO:0000256" key="1">
    <source>
        <dbReference type="ARBA" id="ARBA00004571"/>
    </source>
</evidence>
<dbReference type="PROSITE" id="PS52016">
    <property type="entry name" value="TONB_DEPENDENT_REC_3"/>
    <property type="match status" value="1"/>
</dbReference>
<dbReference type="Gene3D" id="2.60.40.1120">
    <property type="entry name" value="Carboxypeptidase-like, regulatory domain"/>
    <property type="match status" value="1"/>
</dbReference>
<evidence type="ECO:0000259" key="8">
    <source>
        <dbReference type="Pfam" id="PF07715"/>
    </source>
</evidence>
<dbReference type="FunFam" id="2.170.130.10:FF:000003">
    <property type="entry name" value="SusC/RagA family TonB-linked outer membrane protein"/>
    <property type="match status" value="1"/>
</dbReference>
<dbReference type="SUPFAM" id="SSF49464">
    <property type="entry name" value="Carboxypeptidase regulatory domain-like"/>
    <property type="match status" value="1"/>
</dbReference>
<evidence type="ECO:0000313" key="9">
    <source>
        <dbReference type="EMBL" id="RAJ87829.1"/>
    </source>
</evidence>
<dbReference type="InterPro" id="IPR039426">
    <property type="entry name" value="TonB-dep_rcpt-like"/>
</dbReference>
<comment type="caution">
    <text evidence="9">The sequence shown here is derived from an EMBL/GenBank/DDBJ whole genome shotgun (WGS) entry which is preliminary data.</text>
</comment>
<evidence type="ECO:0000256" key="2">
    <source>
        <dbReference type="ARBA" id="ARBA00022448"/>
    </source>
</evidence>
<dbReference type="Proteomes" id="UP000249819">
    <property type="component" value="Unassembled WGS sequence"/>
</dbReference>
<dbReference type="NCBIfam" id="TIGR04056">
    <property type="entry name" value="OMP_RagA_SusC"/>
    <property type="match status" value="1"/>
</dbReference>
<dbReference type="Gene3D" id="2.170.130.10">
    <property type="entry name" value="TonB-dependent receptor, plug domain"/>
    <property type="match status" value="1"/>
</dbReference>
<reference evidence="9 10" key="1">
    <citation type="submission" date="2018-06" db="EMBL/GenBank/DDBJ databases">
        <title>Genomic Encyclopedia of Archaeal and Bacterial Type Strains, Phase II (KMG-II): from individual species to whole genera.</title>
        <authorList>
            <person name="Goeker M."/>
        </authorList>
    </citation>
    <scope>NUCLEOTIDE SEQUENCE [LARGE SCALE GENOMIC DNA]</scope>
    <source>
        <strain evidence="9 10">DSM 29821</strain>
    </source>
</reference>
<dbReference type="InterPro" id="IPR036942">
    <property type="entry name" value="Beta-barrel_TonB_sf"/>
</dbReference>
<keyword evidence="5 7" id="KW-0472">Membrane</keyword>
<evidence type="ECO:0000256" key="5">
    <source>
        <dbReference type="ARBA" id="ARBA00023136"/>
    </source>
</evidence>
<dbReference type="InterPro" id="IPR023997">
    <property type="entry name" value="TonB-dep_OMP_SusC/RagA_CS"/>
</dbReference>
<protein>
    <submittedName>
        <fullName evidence="9">TonB-linked SusC/RagA family outer membrane protein</fullName>
    </submittedName>
</protein>
<keyword evidence="6 7" id="KW-0998">Cell outer membrane</keyword>
<dbReference type="OrthoDB" id="9768177at2"/>
<keyword evidence="2 7" id="KW-0813">Transport</keyword>
<dbReference type="InterPro" id="IPR023996">
    <property type="entry name" value="TonB-dep_OMP_SusC/RagA"/>
</dbReference>
<keyword evidence="10" id="KW-1185">Reference proteome</keyword>
<dbReference type="InterPro" id="IPR012910">
    <property type="entry name" value="Plug_dom"/>
</dbReference>
<keyword evidence="4 7" id="KW-0812">Transmembrane</keyword>
<evidence type="ECO:0000256" key="3">
    <source>
        <dbReference type="ARBA" id="ARBA00022452"/>
    </source>
</evidence>
<evidence type="ECO:0000256" key="4">
    <source>
        <dbReference type="ARBA" id="ARBA00022692"/>
    </source>
</evidence>
<name>A0A327WC98_9BACT</name>
<comment type="similarity">
    <text evidence="7">Belongs to the TonB-dependent receptor family.</text>
</comment>
<organism evidence="9 10">
    <name type="scientific">Chitinophaga dinghuensis</name>
    <dbReference type="NCBI Taxonomy" id="1539050"/>
    <lineage>
        <taxon>Bacteria</taxon>
        <taxon>Pseudomonadati</taxon>
        <taxon>Bacteroidota</taxon>
        <taxon>Chitinophagia</taxon>
        <taxon>Chitinophagales</taxon>
        <taxon>Chitinophagaceae</taxon>
        <taxon>Chitinophaga</taxon>
    </lineage>
</organism>
<gene>
    <name evidence="9" type="ORF">CLV59_101590</name>
</gene>
<evidence type="ECO:0000313" key="10">
    <source>
        <dbReference type="Proteomes" id="UP000249819"/>
    </source>
</evidence>
<dbReference type="Gene3D" id="2.40.170.20">
    <property type="entry name" value="TonB-dependent receptor, beta-barrel domain"/>
    <property type="match status" value="1"/>
</dbReference>
<dbReference type="Pfam" id="PF13715">
    <property type="entry name" value="CarbopepD_reg_2"/>
    <property type="match status" value="1"/>
</dbReference>
<evidence type="ECO:0000256" key="7">
    <source>
        <dbReference type="PROSITE-ProRule" id="PRU01360"/>
    </source>
</evidence>
<proteinExistence type="inferred from homology"/>
<comment type="subcellular location">
    <subcellularLocation>
        <location evidence="1 7">Cell outer membrane</location>
        <topology evidence="1 7">Multi-pass membrane protein</topology>
    </subcellularLocation>
</comment>
<dbReference type="SUPFAM" id="SSF56935">
    <property type="entry name" value="Porins"/>
    <property type="match status" value="1"/>
</dbReference>
<accession>A0A327WC98</accession>
<dbReference type="InterPro" id="IPR037066">
    <property type="entry name" value="Plug_dom_sf"/>
</dbReference>